<dbReference type="SUPFAM" id="SSF56281">
    <property type="entry name" value="Metallo-hydrolase/oxidoreductase"/>
    <property type="match status" value="1"/>
</dbReference>
<keyword evidence="9" id="KW-1185">Reference proteome</keyword>
<accession>A0A6I6EF30</accession>
<feature type="transmembrane region" description="Helical" evidence="6">
    <location>
        <begin position="469"/>
        <end position="487"/>
    </location>
</feature>
<dbReference type="Pfam" id="PF03772">
    <property type="entry name" value="Competence"/>
    <property type="match status" value="1"/>
</dbReference>
<dbReference type="Pfam" id="PF00753">
    <property type="entry name" value="Lactamase_B"/>
    <property type="match status" value="1"/>
</dbReference>
<protein>
    <submittedName>
        <fullName evidence="8">DNA internalization-related competence protein ComEC/Rec2</fullName>
    </submittedName>
</protein>
<evidence type="ECO:0000256" key="2">
    <source>
        <dbReference type="ARBA" id="ARBA00022475"/>
    </source>
</evidence>
<feature type="transmembrane region" description="Helical" evidence="6">
    <location>
        <begin position="240"/>
        <end position="263"/>
    </location>
</feature>
<organism evidence="8 9">
    <name type="scientific">Thermochromatium tepidum ATCC 43061</name>
    <dbReference type="NCBI Taxonomy" id="316276"/>
    <lineage>
        <taxon>Bacteria</taxon>
        <taxon>Pseudomonadati</taxon>
        <taxon>Pseudomonadota</taxon>
        <taxon>Gammaproteobacteria</taxon>
        <taxon>Chromatiales</taxon>
        <taxon>Chromatiaceae</taxon>
        <taxon>Thermochromatium</taxon>
    </lineage>
</organism>
<gene>
    <name evidence="8" type="ORF">E6P07_11790</name>
</gene>
<dbReference type="CDD" id="cd07731">
    <property type="entry name" value="ComA-like_MBL-fold"/>
    <property type="match status" value="1"/>
</dbReference>
<proteinExistence type="predicted"/>
<feature type="transmembrane region" description="Helical" evidence="6">
    <location>
        <begin position="303"/>
        <end position="320"/>
    </location>
</feature>
<evidence type="ECO:0000256" key="4">
    <source>
        <dbReference type="ARBA" id="ARBA00022989"/>
    </source>
</evidence>
<evidence type="ECO:0000313" key="9">
    <source>
        <dbReference type="Proteomes" id="UP000426424"/>
    </source>
</evidence>
<dbReference type="OrthoDB" id="9761531at2"/>
<keyword evidence="5 6" id="KW-0472">Membrane</keyword>
<feature type="domain" description="Metallo-beta-lactamase" evidence="7">
    <location>
        <begin position="522"/>
        <end position="712"/>
    </location>
</feature>
<feature type="transmembrane region" description="Helical" evidence="6">
    <location>
        <begin position="275"/>
        <end position="296"/>
    </location>
</feature>
<dbReference type="Gene3D" id="3.60.15.10">
    <property type="entry name" value="Ribonuclease Z/Hydroxyacylglutathione hydrolase-like"/>
    <property type="match status" value="1"/>
</dbReference>
<dbReference type="InterPro" id="IPR036866">
    <property type="entry name" value="RibonucZ/Hydroxyglut_hydro"/>
</dbReference>
<name>A0A6I6EF30_THETI</name>
<dbReference type="Proteomes" id="UP000426424">
    <property type="component" value="Chromosome"/>
</dbReference>
<evidence type="ECO:0000313" key="8">
    <source>
        <dbReference type="EMBL" id="QGU33599.1"/>
    </source>
</evidence>
<keyword evidence="3 6" id="KW-0812">Transmembrane</keyword>
<feature type="transmembrane region" description="Helical" evidence="6">
    <location>
        <begin position="378"/>
        <end position="399"/>
    </location>
</feature>
<dbReference type="GO" id="GO:0005886">
    <property type="term" value="C:plasma membrane"/>
    <property type="evidence" value="ECO:0007669"/>
    <property type="project" value="UniProtKB-SubCell"/>
</dbReference>
<dbReference type="PANTHER" id="PTHR30619">
    <property type="entry name" value="DNA INTERNALIZATION/COMPETENCE PROTEIN COMEC/REC2"/>
    <property type="match status" value="1"/>
</dbReference>
<feature type="transmembrane region" description="Helical" evidence="6">
    <location>
        <begin position="340"/>
        <end position="358"/>
    </location>
</feature>
<dbReference type="KEGG" id="ttp:E6P07_11790"/>
<dbReference type="NCBIfam" id="TIGR00361">
    <property type="entry name" value="ComEC_Rec2"/>
    <property type="match status" value="1"/>
</dbReference>
<evidence type="ECO:0000256" key="6">
    <source>
        <dbReference type="SAM" id="Phobius"/>
    </source>
</evidence>
<keyword evidence="4 6" id="KW-1133">Transmembrane helix</keyword>
<feature type="transmembrane region" description="Helical" evidence="6">
    <location>
        <begin position="20"/>
        <end position="41"/>
    </location>
</feature>
<evidence type="ECO:0000256" key="3">
    <source>
        <dbReference type="ARBA" id="ARBA00022692"/>
    </source>
</evidence>
<dbReference type="AlphaFoldDB" id="A0A6I6EF30"/>
<reference evidence="8 9" key="1">
    <citation type="submission" date="2019-12" db="EMBL/GenBank/DDBJ databases">
        <title>The complete genome of the thermophilic, anoxygenic phototrophic gammaproteobacterium Thermochromatium tepidum.</title>
        <authorList>
            <person name="Sattley W.M."/>
            <person name="Swingley W.D."/>
            <person name="Burchell B.M."/>
            <person name="Gurbani S.A."/>
            <person name="Kujawa C.M."/>
            <person name="Nuccio D.A."/>
            <person name="Schladweiler J."/>
            <person name="Shaffer K.N."/>
            <person name="Stokes L.M."/>
            <person name="Touchman J.W."/>
            <person name="Blankenship R.E."/>
            <person name="Madigan M.T."/>
        </authorList>
    </citation>
    <scope>NUCLEOTIDE SEQUENCE [LARGE SCALE GENOMIC DNA]</scope>
    <source>
        <strain evidence="8 9">ATCC 43061</strain>
    </source>
</reference>
<keyword evidence="2" id="KW-1003">Cell membrane</keyword>
<feature type="transmembrane region" description="Helical" evidence="6">
    <location>
        <begin position="405"/>
        <end position="427"/>
    </location>
</feature>
<dbReference type="EMBL" id="CP039268">
    <property type="protein sequence ID" value="QGU33599.1"/>
    <property type="molecule type" value="Genomic_DNA"/>
</dbReference>
<dbReference type="InterPro" id="IPR004797">
    <property type="entry name" value="Competence_ComEC/Rec2"/>
</dbReference>
<dbReference type="PANTHER" id="PTHR30619:SF1">
    <property type="entry name" value="RECOMBINATION PROTEIN 2"/>
    <property type="match status" value="1"/>
</dbReference>
<dbReference type="InterPro" id="IPR004477">
    <property type="entry name" value="ComEC_N"/>
</dbReference>
<dbReference type="InterPro" id="IPR001279">
    <property type="entry name" value="Metallo-B-lactamas"/>
</dbReference>
<dbReference type="NCBIfam" id="TIGR00360">
    <property type="entry name" value="ComEC_N-term"/>
    <property type="match status" value="1"/>
</dbReference>
<dbReference type="SMART" id="SM00849">
    <property type="entry name" value="Lactamase_B"/>
    <property type="match status" value="1"/>
</dbReference>
<dbReference type="InterPro" id="IPR025405">
    <property type="entry name" value="DUF4131"/>
</dbReference>
<dbReference type="GO" id="GO:0030420">
    <property type="term" value="P:establishment of competence for transformation"/>
    <property type="evidence" value="ECO:0007669"/>
    <property type="project" value="InterPro"/>
</dbReference>
<comment type="subcellular location">
    <subcellularLocation>
        <location evidence="1">Cell membrane</location>
        <topology evidence="1">Multi-pass membrane protein</topology>
    </subcellularLocation>
</comment>
<dbReference type="Pfam" id="PF13567">
    <property type="entry name" value="DUF4131"/>
    <property type="match status" value="1"/>
</dbReference>
<evidence type="ECO:0000259" key="7">
    <source>
        <dbReference type="SMART" id="SM00849"/>
    </source>
</evidence>
<sequence length="792" mass="86407">MWLEVGLGFALGVGGLYLLPMLPPAWVLVLVLFASAVLAWLRPALRWVLFGGLGFSWAWLQADQRLEASFPDTLARLPLVIEGWVTSIPSIEERRTRFLFQVERTWDERGIELDFSNRVLLTCYRDCPRLEAGERWRIQVRLKPRHGLLNPGGFDNERWLFTQGIAATGSPRGREAFERLDAGPGAYWLTRLRQRLADHLARVLEGSPQLGLVQALTLGERGALERATWETFTRTGTNHLVAISGLHVGLVAGGGFWLARWIWSLSARLTLFLAAPRAAAIAGLFAAFCYAALAGFAVSTQRALIMLAVVLGAVFWQRTLRPSQALMLALFGVLVWDPGAVLSYGFWLSFAAVAVLLLHLGQRLPSRTLWTRWGRAQWAVGLGLFPLLFVFFGRASLIAPLVNLVAVPLFSVLILPSVLFTGLLSLIPVPGSELPLRLIAVGLDWCLKGLSWAAAQPWSVIHLPARPTWVWASALLGAVLLLAPPGLPGRRQGLVLMLPLLAARPESPGWGEVWFSLLDVGQGQAAVVETQGGVLVYDAGPSYRGGFDTGAMVVAPFLQSRGIERIDRFILSHSDRDHAGGAAGLLARLPALTLLSGEPGRLGLAGAQPCLAGEGWTWSGVDFRLLHPSAAELESGLADNEASCVLEIRTGERSILLTGDVGSRTEERLVERLGAGWRVAVLVAGHHGSATSTSERLLDQVRPEWVLFSSGYANPFGHPAPRVRDRVAARGIRTLNTAIDGAIRFKLGPAGWIEAPHGWRSRAERLWTHRPQPLPERARALGIEARPEDASR</sequence>
<evidence type="ECO:0000256" key="5">
    <source>
        <dbReference type="ARBA" id="ARBA00023136"/>
    </source>
</evidence>
<dbReference type="InterPro" id="IPR052159">
    <property type="entry name" value="Competence_DNA_uptake"/>
</dbReference>
<dbReference type="RefSeq" id="WP_153975788.1">
    <property type="nucleotide sequence ID" value="NZ_CP039268.1"/>
</dbReference>
<evidence type="ECO:0000256" key="1">
    <source>
        <dbReference type="ARBA" id="ARBA00004651"/>
    </source>
</evidence>
<dbReference type="InterPro" id="IPR035681">
    <property type="entry name" value="ComA-like_MBL"/>
</dbReference>